<dbReference type="PANTHER" id="PTHR13794">
    <property type="entry name" value="ENOLASE SUPERFAMILY, MANDELATE RACEMASE"/>
    <property type="match status" value="1"/>
</dbReference>
<dbReference type="InterPro" id="IPR036849">
    <property type="entry name" value="Enolase-like_C_sf"/>
</dbReference>
<dbReference type="SUPFAM" id="SSF51604">
    <property type="entry name" value="Enolase C-terminal domain-like"/>
    <property type="match status" value="1"/>
</dbReference>
<gene>
    <name evidence="5" type="ORF">SAMN05421820_104298</name>
</gene>
<dbReference type="SMART" id="SM00922">
    <property type="entry name" value="MR_MLE"/>
    <property type="match status" value="1"/>
</dbReference>
<evidence type="ECO:0000256" key="3">
    <source>
        <dbReference type="ARBA" id="ARBA00022842"/>
    </source>
</evidence>
<dbReference type="GO" id="GO:0016836">
    <property type="term" value="F:hydro-lyase activity"/>
    <property type="evidence" value="ECO:0007669"/>
    <property type="project" value="TreeGrafter"/>
</dbReference>
<dbReference type="InterPro" id="IPR013342">
    <property type="entry name" value="Mandelate_racemase_C"/>
</dbReference>
<name>A0A1G9UWF5_9SPHI</name>
<dbReference type="AlphaFoldDB" id="A0A1G9UWF5"/>
<keyword evidence="2" id="KW-0479">Metal-binding</keyword>
<protein>
    <submittedName>
        <fullName evidence="5">L-alanine-DL-glutamate epimerase</fullName>
    </submittedName>
</protein>
<evidence type="ECO:0000313" key="6">
    <source>
        <dbReference type="Proteomes" id="UP000183200"/>
    </source>
</evidence>
<dbReference type="GO" id="GO:0016854">
    <property type="term" value="F:racemase and epimerase activity"/>
    <property type="evidence" value="ECO:0007669"/>
    <property type="project" value="UniProtKB-ARBA"/>
</dbReference>
<dbReference type="OrthoDB" id="9796450at2"/>
<dbReference type="GO" id="GO:0000287">
    <property type="term" value="F:magnesium ion binding"/>
    <property type="evidence" value="ECO:0007669"/>
    <property type="project" value="TreeGrafter"/>
</dbReference>
<dbReference type="Proteomes" id="UP000183200">
    <property type="component" value="Unassembled WGS sequence"/>
</dbReference>
<keyword evidence="6" id="KW-1185">Reference proteome</keyword>
<dbReference type="InterPro" id="IPR029017">
    <property type="entry name" value="Enolase-like_N"/>
</dbReference>
<proteinExistence type="predicted"/>
<evidence type="ECO:0000259" key="4">
    <source>
        <dbReference type="SMART" id="SM00922"/>
    </source>
</evidence>
<organism evidence="5 6">
    <name type="scientific">Pedobacter steynii</name>
    <dbReference type="NCBI Taxonomy" id="430522"/>
    <lineage>
        <taxon>Bacteria</taxon>
        <taxon>Pseudomonadati</taxon>
        <taxon>Bacteroidota</taxon>
        <taxon>Sphingobacteriia</taxon>
        <taxon>Sphingobacteriales</taxon>
        <taxon>Sphingobacteriaceae</taxon>
        <taxon>Pedobacter</taxon>
    </lineage>
</organism>
<evidence type="ECO:0000256" key="2">
    <source>
        <dbReference type="ARBA" id="ARBA00022723"/>
    </source>
</evidence>
<dbReference type="InterPro" id="IPR046945">
    <property type="entry name" value="RHMD-like"/>
</dbReference>
<evidence type="ECO:0000256" key="1">
    <source>
        <dbReference type="ARBA" id="ARBA00001946"/>
    </source>
</evidence>
<dbReference type="PANTHER" id="PTHR13794:SF58">
    <property type="entry name" value="MITOCHONDRIAL ENOLASE SUPERFAMILY MEMBER 1"/>
    <property type="match status" value="1"/>
</dbReference>
<dbReference type="SFLD" id="SFLDS00001">
    <property type="entry name" value="Enolase"/>
    <property type="match status" value="1"/>
</dbReference>
<dbReference type="SUPFAM" id="SSF54826">
    <property type="entry name" value="Enolase N-terminal domain-like"/>
    <property type="match status" value="1"/>
</dbReference>
<dbReference type="EMBL" id="FNGY01000004">
    <property type="protein sequence ID" value="SDM63945.1"/>
    <property type="molecule type" value="Genomic_DNA"/>
</dbReference>
<comment type="cofactor">
    <cofactor evidence="1">
        <name>Mg(2+)</name>
        <dbReference type="ChEBI" id="CHEBI:18420"/>
    </cofactor>
</comment>
<dbReference type="RefSeq" id="WP_074607578.1">
    <property type="nucleotide sequence ID" value="NZ_FNGY01000004.1"/>
</dbReference>
<dbReference type="Gene3D" id="3.20.20.120">
    <property type="entry name" value="Enolase-like C-terminal domain"/>
    <property type="match status" value="1"/>
</dbReference>
<reference evidence="6" key="1">
    <citation type="submission" date="2016-10" db="EMBL/GenBank/DDBJ databases">
        <authorList>
            <person name="Varghese N."/>
            <person name="Submissions S."/>
        </authorList>
    </citation>
    <scope>NUCLEOTIDE SEQUENCE [LARGE SCALE GENOMIC DNA]</scope>
    <source>
        <strain evidence="6">DSM 19110</strain>
    </source>
</reference>
<feature type="domain" description="Mandelate racemase/muconate lactonizing enzyme C-terminal" evidence="4">
    <location>
        <begin position="149"/>
        <end position="249"/>
    </location>
</feature>
<dbReference type="InterPro" id="IPR029065">
    <property type="entry name" value="Enolase_C-like"/>
</dbReference>
<dbReference type="Pfam" id="PF13378">
    <property type="entry name" value="MR_MLE_C"/>
    <property type="match status" value="1"/>
</dbReference>
<dbReference type="GO" id="GO:0016052">
    <property type="term" value="P:carbohydrate catabolic process"/>
    <property type="evidence" value="ECO:0007669"/>
    <property type="project" value="TreeGrafter"/>
</dbReference>
<sequence length="390" mass="44700">MHQIDNEIFNIQKIRIRVLEQVPSVTSFQDATMGPFPHFGISIITIEDEDGNIGEAPVYHTYINILESCLFPILFHSHSVPYKDFYPKLYWSIRNEGFKGTAAALLGQIDMALYDLAARRKNMPLYRYIGSQRNEVKMYGSGGGTNYTYAELEQELQVFMDAGASCYKMKVGKDFGTKIKEDIARVKFVQQFLGNRMKLAVDANQIWSCEDVYRFIDGVGEEGLCWLEEPVHSAAYEQIEKLCQRVSVSVAYGESERTAKIFPTLVNCGVSHLQPVPTQIGGVKEWMEVRDLCERNKIQFSSGGYSLYSTALMASAEESSMVEYLYSIMDGLGQYFLVSPIWKDGKFILPETEGFPVRIDWEYCYKENKIIRERVWEKQNVRKYNPVVSM</sequence>
<accession>A0A1G9UWF5</accession>
<dbReference type="Gene3D" id="3.30.390.10">
    <property type="entry name" value="Enolase-like, N-terminal domain"/>
    <property type="match status" value="1"/>
</dbReference>
<keyword evidence="3" id="KW-0460">Magnesium</keyword>
<evidence type="ECO:0000313" key="5">
    <source>
        <dbReference type="EMBL" id="SDM63945.1"/>
    </source>
</evidence>